<evidence type="ECO:0000256" key="1">
    <source>
        <dbReference type="SAM" id="MobiDB-lite"/>
    </source>
</evidence>
<keyword evidence="2" id="KW-1133">Transmembrane helix</keyword>
<reference evidence="4 5" key="1">
    <citation type="submission" date="2023-08" db="EMBL/GenBank/DDBJ databases">
        <title>The draft genome sequence of Paracraurococcus sp. LOR1-02.</title>
        <authorList>
            <person name="Kingkaew E."/>
            <person name="Tanasupawat S."/>
        </authorList>
    </citation>
    <scope>NUCLEOTIDE SEQUENCE [LARGE SCALE GENOMIC DNA]</scope>
    <source>
        <strain evidence="4 5">LOR1-02</strain>
    </source>
</reference>
<gene>
    <name evidence="4" type="ORF">Q7A36_32965</name>
</gene>
<evidence type="ECO:0000256" key="3">
    <source>
        <dbReference type="SAM" id="SignalP"/>
    </source>
</evidence>
<organism evidence="4 5">
    <name type="scientific">Paracraurococcus lichenis</name>
    <dbReference type="NCBI Taxonomy" id="3064888"/>
    <lineage>
        <taxon>Bacteria</taxon>
        <taxon>Pseudomonadati</taxon>
        <taxon>Pseudomonadota</taxon>
        <taxon>Alphaproteobacteria</taxon>
        <taxon>Acetobacterales</taxon>
        <taxon>Roseomonadaceae</taxon>
        <taxon>Paracraurococcus</taxon>
    </lineage>
</organism>
<protein>
    <submittedName>
        <fullName evidence="4">Uncharacterized protein</fullName>
    </submittedName>
</protein>
<dbReference type="Proteomes" id="UP001243009">
    <property type="component" value="Unassembled WGS sequence"/>
</dbReference>
<keyword evidence="2" id="KW-0812">Transmembrane</keyword>
<dbReference type="EMBL" id="JAUTWS010000075">
    <property type="protein sequence ID" value="MDO9713187.1"/>
    <property type="molecule type" value="Genomic_DNA"/>
</dbReference>
<evidence type="ECO:0000313" key="5">
    <source>
        <dbReference type="Proteomes" id="UP001243009"/>
    </source>
</evidence>
<dbReference type="RefSeq" id="WP_305108047.1">
    <property type="nucleotide sequence ID" value="NZ_JAUTWS010000075.1"/>
</dbReference>
<keyword evidence="3" id="KW-0732">Signal</keyword>
<sequence length="93" mass="9307">MTAAALALVAFHTLAAACVPGIAPETLAAIVRAESGLRVLAIAVSAGASTTAAFIGGTVTDSNHSQRTYRRGAYGSYGQPGYGSPTFGRGFTS</sequence>
<evidence type="ECO:0000256" key="2">
    <source>
        <dbReference type="SAM" id="Phobius"/>
    </source>
</evidence>
<evidence type="ECO:0000313" key="4">
    <source>
        <dbReference type="EMBL" id="MDO9713187.1"/>
    </source>
</evidence>
<keyword evidence="5" id="KW-1185">Reference proteome</keyword>
<accession>A0ABT9EAM3</accession>
<feature type="chain" id="PRO_5047414007" evidence="3">
    <location>
        <begin position="18"/>
        <end position="93"/>
    </location>
</feature>
<feature type="region of interest" description="Disordered" evidence="1">
    <location>
        <begin position="73"/>
        <end position="93"/>
    </location>
</feature>
<feature type="signal peptide" evidence="3">
    <location>
        <begin position="1"/>
        <end position="17"/>
    </location>
</feature>
<name>A0ABT9EAM3_9PROT</name>
<keyword evidence="2" id="KW-0472">Membrane</keyword>
<proteinExistence type="predicted"/>
<comment type="caution">
    <text evidence="4">The sequence shown here is derived from an EMBL/GenBank/DDBJ whole genome shotgun (WGS) entry which is preliminary data.</text>
</comment>
<feature type="transmembrane region" description="Helical" evidence="2">
    <location>
        <begin position="40"/>
        <end position="60"/>
    </location>
</feature>
<feature type="compositionally biased region" description="Low complexity" evidence="1">
    <location>
        <begin position="73"/>
        <end position="85"/>
    </location>
</feature>